<organism evidence="5 6">
    <name type="scientific">Zostera marina</name>
    <name type="common">Eelgrass</name>
    <dbReference type="NCBI Taxonomy" id="29655"/>
    <lineage>
        <taxon>Eukaryota</taxon>
        <taxon>Viridiplantae</taxon>
        <taxon>Streptophyta</taxon>
        <taxon>Embryophyta</taxon>
        <taxon>Tracheophyta</taxon>
        <taxon>Spermatophyta</taxon>
        <taxon>Magnoliopsida</taxon>
        <taxon>Liliopsida</taxon>
        <taxon>Zosteraceae</taxon>
        <taxon>Zostera</taxon>
    </lineage>
</organism>
<evidence type="ECO:0000256" key="1">
    <source>
        <dbReference type="ARBA" id="ARBA00022603"/>
    </source>
</evidence>
<dbReference type="PANTHER" id="PTHR10509">
    <property type="entry name" value="O-METHYLTRANSFERASE-RELATED"/>
    <property type="match status" value="1"/>
</dbReference>
<dbReference type="PANTHER" id="PTHR10509:SF14">
    <property type="entry name" value="CAFFEOYL-COA O-METHYLTRANSFERASE 3-RELATED"/>
    <property type="match status" value="1"/>
</dbReference>
<dbReference type="STRING" id="29655.A0A0K9NS80"/>
<dbReference type="InterPro" id="IPR050362">
    <property type="entry name" value="Cation-dep_OMT"/>
</dbReference>
<gene>
    <name evidence="5" type="ORF">ZOSMA_66G00270</name>
</gene>
<evidence type="ECO:0000313" key="5">
    <source>
        <dbReference type="EMBL" id="KMZ59606.1"/>
    </source>
</evidence>
<evidence type="ECO:0000256" key="2">
    <source>
        <dbReference type="ARBA" id="ARBA00022679"/>
    </source>
</evidence>
<dbReference type="SUPFAM" id="SSF53335">
    <property type="entry name" value="S-adenosyl-L-methionine-dependent methyltransferases"/>
    <property type="match status" value="1"/>
</dbReference>
<dbReference type="Proteomes" id="UP000036987">
    <property type="component" value="Unassembled WGS sequence"/>
</dbReference>
<keyword evidence="2" id="KW-0808">Transferase</keyword>
<dbReference type="Pfam" id="PF01596">
    <property type="entry name" value="Methyltransf_3"/>
    <property type="match status" value="1"/>
</dbReference>
<dbReference type="GO" id="GO:0032259">
    <property type="term" value="P:methylation"/>
    <property type="evidence" value="ECO:0007669"/>
    <property type="project" value="UniProtKB-KW"/>
</dbReference>
<keyword evidence="3" id="KW-0949">S-adenosyl-L-methionine</keyword>
<sequence length="99" mass="11313">MDTLKSMILNGESCSYDFAFVDADKRNSNEYFELLLQLIRVGGVIVIDNVLWHGRVVDPRVNDLKTQAIRDFNNKIYNDHRIAISMIPIGDGVTICRKI</sequence>
<evidence type="ECO:0000256" key="4">
    <source>
        <dbReference type="ARBA" id="ARBA00023453"/>
    </source>
</evidence>
<keyword evidence="6" id="KW-1185">Reference proteome</keyword>
<dbReference type="EMBL" id="LFYR01001757">
    <property type="protein sequence ID" value="KMZ59606.1"/>
    <property type="molecule type" value="Genomic_DNA"/>
</dbReference>
<dbReference type="OrthoDB" id="10251242at2759"/>
<comment type="caution">
    <text evidence="5">The sequence shown here is derived from an EMBL/GenBank/DDBJ whole genome shotgun (WGS) entry which is preliminary data.</text>
</comment>
<dbReference type="PROSITE" id="PS51682">
    <property type="entry name" value="SAM_OMT_I"/>
    <property type="match status" value="1"/>
</dbReference>
<reference evidence="6" key="1">
    <citation type="journal article" date="2016" name="Nature">
        <title>The genome of the seagrass Zostera marina reveals angiosperm adaptation to the sea.</title>
        <authorList>
            <person name="Olsen J.L."/>
            <person name="Rouze P."/>
            <person name="Verhelst B."/>
            <person name="Lin Y.-C."/>
            <person name="Bayer T."/>
            <person name="Collen J."/>
            <person name="Dattolo E."/>
            <person name="De Paoli E."/>
            <person name="Dittami S."/>
            <person name="Maumus F."/>
            <person name="Michel G."/>
            <person name="Kersting A."/>
            <person name="Lauritano C."/>
            <person name="Lohaus R."/>
            <person name="Toepel M."/>
            <person name="Tonon T."/>
            <person name="Vanneste K."/>
            <person name="Amirebrahimi M."/>
            <person name="Brakel J."/>
            <person name="Bostroem C."/>
            <person name="Chovatia M."/>
            <person name="Grimwood J."/>
            <person name="Jenkins J.W."/>
            <person name="Jueterbock A."/>
            <person name="Mraz A."/>
            <person name="Stam W.T."/>
            <person name="Tice H."/>
            <person name="Bornberg-Bauer E."/>
            <person name="Green P.J."/>
            <person name="Pearson G.A."/>
            <person name="Procaccini G."/>
            <person name="Duarte C.M."/>
            <person name="Schmutz J."/>
            <person name="Reusch T.B.H."/>
            <person name="Van de Peer Y."/>
        </authorList>
    </citation>
    <scope>NUCLEOTIDE SEQUENCE [LARGE SCALE GENOMIC DNA]</scope>
    <source>
        <strain evidence="6">cv. Finnish</strain>
    </source>
</reference>
<dbReference type="Gene3D" id="3.40.50.150">
    <property type="entry name" value="Vaccinia Virus protein VP39"/>
    <property type="match status" value="1"/>
</dbReference>
<dbReference type="InterPro" id="IPR029063">
    <property type="entry name" value="SAM-dependent_MTases_sf"/>
</dbReference>
<evidence type="ECO:0000256" key="3">
    <source>
        <dbReference type="ARBA" id="ARBA00022691"/>
    </source>
</evidence>
<keyword evidence="1" id="KW-0489">Methyltransferase</keyword>
<dbReference type="GO" id="GO:0008171">
    <property type="term" value="F:O-methyltransferase activity"/>
    <property type="evidence" value="ECO:0007669"/>
    <property type="project" value="InterPro"/>
</dbReference>
<accession>A0A0K9NS80</accession>
<dbReference type="InterPro" id="IPR002935">
    <property type="entry name" value="SAM_O-MeTrfase"/>
</dbReference>
<comment type="similarity">
    <text evidence="4">Belongs to the class I-like SAM-binding methyltransferase superfamily. Cation-dependent O-methyltransferase family.</text>
</comment>
<dbReference type="AlphaFoldDB" id="A0A0K9NS80"/>
<evidence type="ECO:0008006" key="7">
    <source>
        <dbReference type="Google" id="ProtNLM"/>
    </source>
</evidence>
<protein>
    <recommendedName>
        <fullName evidence="7">Caffeoyl-CoA O-methyltransferase</fullName>
    </recommendedName>
</protein>
<name>A0A0K9NS80_ZOSMR</name>
<evidence type="ECO:0000313" key="6">
    <source>
        <dbReference type="Proteomes" id="UP000036987"/>
    </source>
</evidence>
<dbReference type="OMA" id="HRIAISM"/>
<proteinExistence type="inferred from homology"/>